<gene>
    <name evidence="1" type="primary">Cap</name>
</gene>
<name>A0A2K9LSQ9_9VIRU</name>
<organism evidence="1">
    <name type="scientific">uncultured virus</name>
    <dbReference type="NCBI Taxonomy" id="340016"/>
    <lineage>
        <taxon>Viruses</taxon>
        <taxon>environmental samples</taxon>
    </lineage>
</organism>
<protein>
    <submittedName>
        <fullName evidence="1">Capsid</fullName>
    </submittedName>
</protein>
<evidence type="ECO:0000313" key="1">
    <source>
        <dbReference type="EMBL" id="AUM61847.1"/>
    </source>
</evidence>
<sequence length="344" mass="37845">MTARRSVQRPHSWSGLAGRIGAWAAGSQHARVALRHRFRGAGAKTVQGRRGRDTGFTSRYKDEALLYRRKAAPPRVRRRVRKFVARVQSVLDGEVGLQVAIVPYGAPAAGYVNPVVATPAQNSQIMPTIPGLYSMNGNHPSTTTNANWYDIYEIFQQYYTSGTLSNDVIIEFTNAVWDCKMYADSSNSAPAFVDMYECVARRDYGSASDPQTLLAASLPSTSSFTGASGPIGLATTSPGVTPFDAPAFCEQWKILKVRRYKLEPGTSASLQFRDPKHRKIEYQSKVASKSWNRGVTRCWIPIVYGVPTAAGTRQVAVSVVFDVVRNYHFRQISQSMPGGGLINL</sequence>
<dbReference type="EMBL" id="KY487890">
    <property type="protein sequence ID" value="AUM61847.1"/>
    <property type="molecule type" value="Genomic_DNA"/>
</dbReference>
<reference evidence="1" key="1">
    <citation type="submission" date="2017-01" db="EMBL/GenBank/DDBJ databases">
        <title>High-throughput sequencing uncovers low homogeneity in the biogeography of single-stranded DNA viruses.</title>
        <authorList>
            <person name="Pearson V.M."/>
            <person name="Rokyta D.R."/>
        </authorList>
    </citation>
    <scope>NUCLEOTIDE SEQUENCE</scope>
</reference>
<proteinExistence type="predicted"/>
<accession>A0A2K9LSQ9</accession>